<feature type="region of interest" description="Disordered" evidence="5">
    <location>
        <begin position="556"/>
        <end position="613"/>
    </location>
</feature>
<gene>
    <name evidence="6" type="ORF">VaNZ11_008401</name>
</gene>
<dbReference type="EMBL" id="BSDZ01000021">
    <property type="protein sequence ID" value="GLI64977.1"/>
    <property type="molecule type" value="Genomic_DNA"/>
</dbReference>
<comment type="caution">
    <text evidence="6">The sequence shown here is derived from an EMBL/GenBank/DDBJ whole genome shotgun (WGS) entry which is preliminary data.</text>
</comment>
<evidence type="ECO:0000313" key="6">
    <source>
        <dbReference type="EMBL" id="GLI64977.1"/>
    </source>
</evidence>
<dbReference type="PANTHER" id="PTHR13375:SF3">
    <property type="entry name" value="THO COMPLEX SUBUNIT 5 HOMOLOG"/>
    <property type="match status" value="1"/>
</dbReference>
<protein>
    <recommendedName>
        <fullName evidence="8">THO complex subunit 5</fullName>
    </recommendedName>
</protein>
<sequence>MEGSVEALRRLAGRCSSNGKIDSKKATTEGLLLLLQLKEESRKLAFRAEDQREETSKFKTRLEQAHLQLQNLLYEKEYYEKEIHGCQNFRFKHSDGAIGLVPTEQFLESASPEVLARIGDDSHKLMLERLYDELNQRKAMVSKLNDLRKARAATRQEVDKRKRTLDDLQQQLQGLEDTAKPLQTILAPHLSLRGFARSADLLPLPLYIVYSQLAAVREALGMPIRVAILGSSVEAESFAKSQTLDSAETAADGTQQASTSGLTATAVPGLVLEPAAKQPRLSPAPPYVIGLPSTAAGAPSTTTPASSDDLYKVHPLSVLLEVQRENNGRLQTIISVKFQFLVNLKLVTAHSEVRDDNVLLGALFPGDDGSATAYESLAQLQGGTFKYDTSRSAKPYRWCQHLAGLDFAPPLPLATQLHGGQAGTEASTTVLEGLDLYRRQQRVIHVIERLRSVKTGDEALKKILALLDRAPNPPNLSRYPKLPVTTVVSVEEIKTMAPTGTNAATGGGPGKVRDGTVKGLALTNRPATSTGQTASGAMQQQQQISSVLQAHLRTEIVAEDGEVGRRSSRPTTPGREGATTPGFDSAAADTAVERNGPPAPGHLAAEAGQASGGANVATVVREPVEDGEAAEEGEARGIDNEDVENMECEDEGALATDELVARYLLSDIIAAEGGVNASVTGEDARVASVAMVPKPVSRLYRIVLRHKSLECEVLARLFLEYPLRPPLLLVKGVREVARDRRGQPGTVDDVNLVAWLEAEANSVALSYVPSDAPNHTLLYQLLHLRLAFDEFATAYSTDGSGTGNEDLMTLLASKQRVRGRDRRVVLPVLSDAAMAGPLMQY</sequence>
<keyword evidence="7" id="KW-1185">Reference proteome</keyword>
<dbReference type="Pfam" id="PF09766">
    <property type="entry name" value="FmiP_Thoc5"/>
    <property type="match status" value="1"/>
</dbReference>
<feature type="region of interest" description="Disordered" evidence="5">
    <location>
        <begin position="526"/>
        <end position="545"/>
    </location>
</feature>
<dbReference type="InterPro" id="IPR019163">
    <property type="entry name" value="THO_Thoc5"/>
</dbReference>
<comment type="similarity">
    <text evidence="2">Belongs to the THOC5 family.</text>
</comment>
<proteinExistence type="inferred from homology"/>
<evidence type="ECO:0008006" key="8">
    <source>
        <dbReference type="Google" id="ProtNLM"/>
    </source>
</evidence>
<evidence type="ECO:0000256" key="5">
    <source>
        <dbReference type="SAM" id="MobiDB-lite"/>
    </source>
</evidence>
<evidence type="ECO:0000256" key="2">
    <source>
        <dbReference type="ARBA" id="ARBA00008044"/>
    </source>
</evidence>
<dbReference type="Proteomes" id="UP001165090">
    <property type="component" value="Unassembled WGS sequence"/>
</dbReference>
<feature type="compositionally biased region" description="Low complexity" evidence="5">
    <location>
        <begin position="532"/>
        <end position="545"/>
    </location>
</feature>
<feature type="coiled-coil region" evidence="4">
    <location>
        <begin position="34"/>
        <end position="82"/>
    </location>
</feature>
<evidence type="ECO:0000256" key="4">
    <source>
        <dbReference type="SAM" id="Coils"/>
    </source>
</evidence>
<evidence type="ECO:0000256" key="1">
    <source>
        <dbReference type="ARBA" id="ARBA00004123"/>
    </source>
</evidence>
<evidence type="ECO:0000313" key="7">
    <source>
        <dbReference type="Proteomes" id="UP001165090"/>
    </source>
</evidence>
<comment type="subcellular location">
    <subcellularLocation>
        <location evidence="1">Nucleus</location>
    </subcellularLocation>
</comment>
<keyword evidence="3" id="KW-0539">Nucleus</keyword>
<reference evidence="6 7" key="1">
    <citation type="journal article" date="2023" name="IScience">
        <title>Expanded male sex-determining region conserved during the evolution of homothallism in the green alga Volvox.</title>
        <authorList>
            <person name="Yamamoto K."/>
            <person name="Matsuzaki R."/>
            <person name="Mahakham W."/>
            <person name="Heman W."/>
            <person name="Sekimoto H."/>
            <person name="Kawachi M."/>
            <person name="Minakuchi Y."/>
            <person name="Toyoda A."/>
            <person name="Nozaki H."/>
        </authorList>
    </citation>
    <scope>NUCLEOTIDE SEQUENCE [LARGE SCALE GENOMIC DNA]</scope>
    <source>
        <strain evidence="6 7">NIES-4468</strain>
    </source>
</reference>
<keyword evidence="4" id="KW-0175">Coiled coil</keyword>
<evidence type="ECO:0000256" key="3">
    <source>
        <dbReference type="ARBA" id="ARBA00023242"/>
    </source>
</evidence>
<feature type="coiled-coil region" evidence="4">
    <location>
        <begin position="151"/>
        <end position="185"/>
    </location>
</feature>
<organism evidence="6 7">
    <name type="scientific">Volvox africanus</name>
    <dbReference type="NCBI Taxonomy" id="51714"/>
    <lineage>
        <taxon>Eukaryota</taxon>
        <taxon>Viridiplantae</taxon>
        <taxon>Chlorophyta</taxon>
        <taxon>core chlorophytes</taxon>
        <taxon>Chlorophyceae</taxon>
        <taxon>CS clade</taxon>
        <taxon>Chlamydomonadales</taxon>
        <taxon>Volvocaceae</taxon>
        <taxon>Volvox</taxon>
    </lineage>
</organism>
<name>A0ABQ5S511_9CHLO</name>
<dbReference type="PANTHER" id="PTHR13375">
    <property type="entry name" value="FMS INTERACTING PROTEIN"/>
    <property type="match status" value="1"/>
</dbReference>
<accession>A0ABQ5S511</accession>